<reference evidence="1" key="1">
    <citation type="journal article" date="2020" name="New Phytol.">
        <title>Comparative genomics reveals dynamic genome evolution in host specialist ectomycorrhizal fungi.</title>
        <authorList>
            <person name="Lofgren L.A."/>
            <person name="Nguyen N.H."/>
            <person name="Vilgalys R."/>
            <person name="Ruytinx J."/>
            <person name="Liao H.L."/>
            <person name="Branco S."/>
            <person name="Kuo A."/>
            <person name="LaButti K."/>
            <person name="Lipzen A."/>
            <person name="Andreopoulos W."/>
            <person name="Pangilinan J."/>
            <person name="Riley R."/>
            <person name="Hundley H."/>
            <person name="Na H."/>
            <person name="Barry K."/>
            <person name="Grigoriev I.V."/>
            <person name="Stajich J.E."/>
            <person name="Kennedy P.G."/>
        </authorList>
    </citation>
    <scope>NUCLEOTIDE SEQUENCE</scope>
    <source>
        <strain evidence="1">FC203</strain>
    </source>
</reference>
<proteinExistence type="predicted"/>
<protein>
    <submittedName>
        <fullName evidence="1">Uncharacterized protein</fullName>
    </submittedName>
</protein>
<dbReference type="Proteomes" id="UP001195769">
    <property type="component" value="Unassembled WGS sequence"/>
</dbReference>
<sequence length="89" mass="10134">LCMWFINHLFTCPEYSPSFSNSQVKLPHVIAYALHCTKLHASVTFATLILLQRLKEHFSTAWHSSGHCDHLFISAFMLASKVICDDTHS</sequence>
<name>A0AAD4DY29_9AGAM</name>
<dbReference type="GeneID" id="64668141"/>
<evidence type="ECO:0000313" key="1">
    <source>
        <dbReference type="EMBL" id="KAG1896062.1"/>
    </source>
</evidence>
<dbReference type="RefSeq" id="XP_041221638.1">
    <property type="nucleotide sequence ID" value="XM_041373843.1"/>
</dbReference>
<accession>A0AAD4DY29</accession>
<organism evidence="1 2">
    <name type="scientific">Suillus fuscotomentosus</name>
    <dbReference type="NCBI Taxonomy" id="1912939"/>
    <lineage>
        <taxon>Eukaryota</taxon>
        <taxon>Fungi</taxon>
        <taxon>Dikarya</taxon>
        <taxon>Basidiomycota</taxon>
        <taxon>Agaricomycotina</taxon>
        <taxon>Agaricomycetes</taxon>
        <taxon>Agaricomycetidae</taxon>
        <taxon>Boletales</taxon>
        <taxon>Suillineae</taxon>
        <taxon>Suillaceae</taxon>
        <taxon>Suillus</taxon>
    </lineage>
</organism>
<dbReference type="Gene3D" id="1.10.472.10">
    <property type="entry name" value="Cyclin-like"/>
    <property type="match status" value="1"/>
</dbReference>
<evidence type="ECO:0000313" key="2">
    <source>
        <dbReference type="Proteomes" id="UP001195769"/>
    </source>
</evidence>
<gene>
    <name evidence="1" type="ORF">F5891DRAFT_924383</name>
</gene>
<feature type="non-terminal residue" evidence="1">
    <location>
        <position position="89"/>
    </location>
</feature>
<dbReference type="EMBL" id="JABBWK010000059">
    <property type="protein sequence ID" value="KAG1896062.1"/>
    <property type="molecule type" value="Genomic_DNA"/>
</dbReference>
<dbReference type="AlphaFoldDB" id="A0AAD4DY29"/>
<keyword evidence="2" id="KW-1185">Reference proteome</keyword>
<feature type="non-terminal residue" evidence="1">
    <location>
        <position position="1"/>
    </location>
</feature>
<dbReference type="CDD" id="cd20557">
    <property type="entry name" value="CYCLIN_ScPCL1-like"/>
    <property type="match status" value="1"/>
</dbReference>
<comment type="caution">
    <text evidence="1">The sequence shown here is derived from an EMBL/GenBank/DDBJ whole genome shotgun (WGS) entry which is preliminary data.</text>
</comment>